<comment type="caution">
    <text evidence="2">The sequence shown here is derived from an EMBL/GenBank/DDBJ whole genome shotgun (WGS) entry which is preliminary data.</text>
</comment>
<evidence type="ECO:0000313" key="3">
    <source>
        <dbReference type="Proteomes" id="UP001341840"/>
    </source>
</evidence>
<feature type="coiled-coil region" evidence="1">
    <location>
        <begin position="48"/>
        <end position="75"/>
    </location>
</feature>
<keyword evidence="3" id="KW-1185">Reference proteome</keyword>
<keyword evidence="1" id="KW-0175">Coiled coil</keyword>
<reference evidence="2 3" key="1">
    <citation type="journal article" date="2023" name="Plants (Basel)">
        <title>Bridging the Gap: Combining Genomics and Transcriptomics Approaches to Understand Stylosanthes scabra, an Orphan Legume from the Brazilian Caatinga.</title>
        <authorList>
            <person name="Ferreira-Neto J.R.C."/>
            <person name="da Silva M.D."/>
            <person name="Binneck E."/>
            <person name="de Melo N.F."/>
            <person name="da Silva R.H."/>
            <person name="de Melo A.L.T.M."/>
            <person name="Pandolfi V."/>
            <person name="Bustamante F.O."/>
            <person name="Brasileiro-Vidal A.C."/>
            <person name="Benko-Iseppon A.M."/>
        </authorList>
    </citation>
    <scope>NUCLEOTIDE SEQUENCE [LARGE SCALE GENOMIC DNA]</scope>
    <source>
        <tissue evidence="2">Leaves</tissue>
    </source>
</reference>
<evidence type="ECO:0000313" key="2">
    <source>
        <dbReference type="EMBL" id="MED6173634.1"/>
    </source>
</evidence>
<sequence length="77" mass="8885">MALMQPHGYYVCPHVSLGTSRISHCLTRATARLLRASARMHGEDQSFNEEVFEALVRERIELQEAQKKMEEQLLLND</sequence>
<dbReference type="Proteomes" id="UP001341840">
    <property type="component" value="Unassembled WGS sequence"/>
</dbReference>
<organism evidence="2 3">
    <name type="scientific">Stylosanthes scabra</name>
    <dbReference type="NCBI Taxonomy" id="79078"/>
    <lineage>
        <taxon>Eukaryota</taxon>
        <taxon>Viridiplantae</taxon>
        <taxon>Streptophyta</taxon>
        <taxon>Embryophyta</taxon>
        <taxon>Tracheophyta</taxon>
        <taxon>Spermatophyta</taxon>
        <taxon>Magnoliopsida</taxon>
        <taxon>eudicotyledons</taxon>
        <taxon>Gunneridae</taxon>
        <taxon>Pentapetalae</taxon>
        <taxon>rosids</taxon>
        <taxon>fabids</taxon>
        <taxon>Fabales</taxon>
        <taxon>Fabaceae</taxon>
        <taxon>Papilionoideae</taxon>
        <taxon>50 kb inversion clade</taxon>
        <taxon>dalbergioids sensu lato</taxon>
        <taxon>Dalbergieae</taxon>
        <taxon>Pterocarpus clade</taxon>
        <taxon>Stylosanthes</taxon>
    </lineage>
</organism>
<proteinExistence type="predicted"/>
<gene>
    <name evidence="2" type="ORF">PIB30_061468</name>
</gene>
<name>A0ABU6VKD6_9FABA</name>
<protein>
    <submittedName>
        <fullName evidence="2">Uncharacterized protein</fullName>
    </submittedName>
</protein>
<evidence type="ECO:0000256" key="1">
    <source>
        <dbReference type="SAM" id="Coils"/>
    </source>
</evidence>
<accession>A0ABU6VKD6</accession>
<dbReference type="EMBL" id="JASCZI010151592">
    <property type="protein sequence ID" value="MED6173634.1"/>
    <property type="molecule type" value="Genomic_DNA"/>
</dbReference>